<accession>A0A3P6QGK6</accession>
<dbReference type="Gene3D" id="1.10.510.10">
    <property type="entry name" value="Transferase(Phosphotransferase) domain 1"/>
    <property type="match status" value="1"/>
</dbReference>
<dbReference type="GO" id="GO:0005634">
    <property type="term" value="C:nucleus"/>
    <property type="evidence" value="ECO:0007669"/>
    <property type="project" value="TreeGrafter"/>
</dbReference>
<dbReference type="EMBL" id="UYRR01031000">
    <property type="protein sequence ID" value="VDK43020.1"/>
    <property type="molecule type" value="Genomic_DNA"/>
</dbReference>
<organism evidence="2 3">
    <name type="scientific">Anisakis simplex</name>
    <name type="common">Herring worm</name>
    <dbReference type="NCBI Taxonomy" id="6269"/>
    <lineage>
        <taxon>Eukaryota</taxon>
        <taxon>Metazoa</taxon>
        <taxon>Ecdysozoa</taxon>
        <taxon>Nematoda</taxon>
        <taxon>Chromadorea</taxon>
        <taxon>Rhabditida</taxon>
        <taxon>Spirurina</taxon>
        <taxon>Ascaridomorpha</taxon>
        <taxon>Ascaridoidea</taxon>
        <taxon>Anisakidae</taxon>
        <taxon>Anisakis</taxon>
        <taxon>Anisakis simplex complex</taxon>
    </lineage>
</organism>
<proteinExistence type="predicted"/>
<dbReference type="InterPro" id="IPR008271">
    <property type="entry name" value="Ser/Thr_kinase_AS"/>
</dbReference>
<gene>
    <name evidence="2" type="ORF">ASIM_LOCUS10458</name>
</gene>
<protein>
    <recommendedName>
        <fullName evidence="1">Protein kinase domain-containing protein</fullName>
    </recommendedName>
</protein>
<reference evidence="2 3" key="1">
    <citation type="submission" date="2018-11" db="EMBL/GenBank/DDBJ databases">
        <authorList>
            <consortium name="Pathogen Informatics"/>
        </authorList>
    </citation>
    <scope>NUCLEOTIDE SEQUENCE [LARGE SCALE GENOMIC DNA]</scope>
</reference>
<evidence type="ECO:0000313" key="2">
    <source>
        <dbReference type="EMBL" id="VDK43020.1"/>
    </source>
</evidence>
<name>A0A3P6QGK6_ANISI</name>
<sequence>MPLRIKNEFIAREIRVWRLLKHHRILELQEFFEDDEKLFFVSLLAERGTLYTHLKHNGPAIEDVVQTWMWQIITGVQYMHLRWIAHRDLKLENILLFEDGTVKVADFGFILDHIKSETETSRTYCGSRPYMAPEILLQLPYLPFKADVWAIGIMSYALLTARYPFDHHMNVVQLTNCQRLRDYKYPDHIIPTIACRDAIDQLLTYDAYLRPTIHEVYLCTINMFRSKASEKNYRMTSPNAIYSAHIIDRNVFQ</sequence>
<dbReference type="InterPro" id="IPR011009">
    <property type="entry name" value="Kinase-like_dom_sf"/>
</dbReference>
<feature type="domain" description="Protein kinase" evidence="1">
    <location>
        <begin position="1"/>
        <end position="225"/>
    </location>
</feature>
<dbReference type="PROSITE" id="PS00108">
    <property type="entry name" value="PROTEIN_KINASE_ST"/>
    <property type="match status" value="1"/>
</dbReference>
<evidence type="ECO:0000259" key="1">
    <source>
        <dbReference type="PROSITE" id="PS50011"/>
    </source>
</evidence>
<keyword evidence="3" id="KW-1185">Reference proteome</keyword>
<dbReference type="GO" id="GO:0004672">
    <property type="term" value="F:protein kinase activity"/>
    <property type="evidence" value="ECO:0007669"/>
    <property type="project" value="InterPro"/>
</dbReference>
<dbReference type="GO" id="GO:0005524">
    <property type="term" value="F:ATP binding"/>
    <property type="evidence" value="ECO:0007669"/>
    <property type="project" value="InterPro"/>
</dbReference>
<dbReference type="InterPro" id="IPR000719">
    <property type="entry name" value="Prot_kinase_dom"/>
</dbReference>
<dbReference type="OrthoDB" id="541276at2759"/>
<evidence type="ECO:0000313" key="3">
    <source>
        <dbReference type="Proteomes" id="UP000267096"/>
    </source>
</evidence>
<dbReference type="AlphaFoldDB" id="A0A3P6QGK6"/>
<dbReference type="SUPFAM" id="SSF56112">
    <property type="entry name" value="Protein kinase-like (PK-like)"/>
    <property type="match status" value="1"/>
</dbReference>
<dbReference type="Pfam" id="PF00069">
    <property type="entry name" value="Pkinase"/>
    <property type="match status" value="1"/>
</dbReference>
<dbReference type="PANTHER" id="PTHR24345">
    <property type="entry name" value="SERINE/THREONINE-PROTEIN KINASE PLK"/>
    <property type="match status" value="1"/>
</dbReference>
<dbReference type="PROSITE" id="PS50011">
    <property type="entry name" value="PROTEIN_KINASE_DOM"/>
    <property type="match status" value="1"/>
</dbReference>
<dbReference type="SMART" id="SM00220">
    <property type="entry name" value="S_TKc"/>
    <property type="match status" value="1"/>
</dbReference>
<dbReference type="Proteomes" id="UP000267096">
    <property type="component" value="Unassembled WGS sequence"/>
</dbReference>